<feature type="region of interest" description="Disordered" evidence="1">
    <location>
        <begin position="307"/>
        <end position="337"/>
    </location>
</feature>
<reference evidence="3" key="2">
    <citation type="submission" date="2023-03" db="EMBL/GenBank/DDBJ databases">
        <authorList>
            <person name="Inwood S.N."/>
            <person name="Skelly J.G."/>
            <person name="Guhlin J."/>
            <person name="Harrop T.W.R."/>
            <person name="Goldson S.G."/>
            <person name="Dearden P.K."/>
        </authorList>
    </citation>
    <scope>NUCLEOTIDE SEQUENCE</scope>
    <source>
        <strain evidence="3">Irish</strain>
        <tissue evidence="3">Whole body</tissue>
    </source>
</reference>
<evidence type="ECO:0000313" key="3">
    <source>
        <dbReference type="EMBL" id="KAK0173291.1"/>
    </source>
</evidence>
<feature type="compositionally biased region" description="Low complexity" evidence="1">
    <location>
        <begin position="79"/>
        <end position="101"/>
    </location>
</feature>
<keyword evidence="4" id="KW-1185">Reference proteome</keyword>
<evidence type="ECO:0000256" key="1">
    <source>
        <dbReference type="SAM" id="MobiDB-lite"/>
    </source>
</evidence>
<dbReference type="GO" id="GO:0038203">
    <property type="term" value="P:TORC2 signaling"/>
    <property type="evidence" value="ECO:0007669"/>
    <property type="project" value="TreeGrafter"/>
</dbReference>
<dbReference type="SUPFAM" id="SSF140383">
    <property type="entry name" value="BSD domain-like"/>
    <property type="match status" value="1"/>
</dbReference>
<feature type="domain" description="BSD" evidence="2">
    <location>
        <begin position="242"/>
        <end position="298"/>
    </location>
</feature>
<dbReference type="InterPro" id="IPR051494">
    <property type="entry name" value="BSD_domain-containing"/>
</dbReference>
<organism evidence="3 4">
    <name type="scientific">Microctonus aethiopoides</name>
    <dbReference type="NCBI Taxonomy" id="144406"/>
    <lineage>
        <taxon>Eukaryota</taxon>
        <taxon>Metazoa</taxon>
        <taxon>Ecdysozoa</taxon>
        <taxon>Arthropoda</taxon>
        <taxon>Hexapoda</taxon>
        <taxon>Insecta</taxon>
        <taxon>Pterygota</taxon>
        <taxon>Neoptera</taxon>
        <taxon>Endopterygota</taxon>
        <taxon>Hymenoptera</taxon>
        <taxon>Apocrita</taxon>
        <taxon>Ichneumonoidea</taxon>
        <taxon>Braconidae</taxon>
        <taxon>Euphorinae</taxon>
        <taxon>Microctonus</taxon>
    </lineage>
</organism>
<accession>A0AA39KTQ9</accession>
<feature type="compositionally biased region" description="Gly residues" evidence="1">
    <location>
        <begin position="66"/>
        <end position="78"/>
    </location>
</feature>
<dbReference type="Proteomes" id="UP001168990">
    <property type="component" value="Unassembled WGS sequence"/>
</dbReference>
<proteinExistence type="predicted"/>
<dbReference type="PANTHER" id="PTHR16019">
    <property type="entry name" value="SYNAPSE-ASSOCIATED PROTEIN"/>
    <property type="match status" value="1"/>
</dbReference>
<dbReference type="Pfam" id="PF03909">
    <property type="entry name" value="BSD"/>
    <property type="match status" value="1"/>
</dbReference>
<dbReference type="Gene3D" id="1.10.3970.10">
    <property type="entry name" value="BSD domain"/>
    <property type="match status" value="1"/>
</dbReference>
<dbReference type="AlphaFoldDB" id="A0AA39KTQ9"/>
<name>A0AA39KTQ9_9HYME</name>
<comment type="caution">
    <text evidence="3">The sequence shown here is derived from an EMBL/GenBank/DDBJ whole genome shotgun (WGS) entry which is preliminary data.</text>
</comment>
<evidence type="ECO:0000313" key="4">
    <source>
        <dbReference type="Proteomes" id="UP001168990"/>
    </source>
</evidence>
<evidence type="ECO:0000259" key="2">
    <source>
        <dbReference type="PROSITE" id="PS50858"/>
    </source>
</evidence>
<feature type="compositionally biased region" description="Polar residues" evidence="1">
    <location>
        <begin position="1"/>
        <end position="11"/>
    </location>
</feature>
<dbReference type="SMART" id="SM00751">
    <property type="entry name" value="BSD"/>
    <property type="match status" value="1"/>
</dbReference>
<protein>
    <recommendedName>
        <fullName evidence="2">BSD domain-containing protein</fullName>
    </recommendedName>
</protein>
<feature type="region of interest" description="Disordered" evidence="1">
    <location>
        <begin position="1"/>
        <end position="147"/>
    </location>
</feature>
<gene>
    <name evidence="3" type="ORF">PV328_006511</name>
</gene>
<dbReference type="GO" id="GO:0005794">
    <property type="term" value="C:Golgi apparatus"/>
    <property type="evidence" value="ECO:0007669"/>
    <property type="project" value="TreeGrafter"/>
</dbReference>
<dbReference type="PANTHER" id="PTHR16019:SF6">
    <property type="entry name" value="SYNAPSE-ASSOCIATED PROTEIN 1"/>
    <property type="match status" value="1"/>
</dbReference>
<sequence length="438" mass="47320">MFSGLTNQMSNWMGKKGEDGTDLTEEKVMSPGAEGDQDVEKKDNSPTKGSKLEMLAGVKSQMTGWLSGGIPGLSGRGAGEATEAEAGQQTAEASESQASRENIQGTLPDNVKDDDASSATGGADSGPASLEGTPTDDKDGQQPFGGVSTKALAGAKSLGGFLYSAVNKAGKTVVEASAKIKKTVEENRLIAELNKEQEAFIAGKPTEKGEAVAPWIGAPNEDALREECLALSTDRRNFVRAPPPGVEFDWDFEAIQPVAQATLALDPNLETMRFELVPKVISEENFWRNYFYRVSLLRQSHELNAMASQAESNPKDGHETGYTEEFPAQIGSSKDTTKEIITTNVSSNVESSVTNEFVSDSTRPSHKDISEVKEGMKKLRMKTSKEEEWEGELEAELKDFEIVPGEGKTKSTTSNVTTTGKEDWEEQMDELLGDEDLK</sequence>
<feature type="compositionally biased region" description="Acidic residues" evidence="1">
    <location>
        <begin position="423"/>
        <end position="438"/>
    </location>
</feature>
<feature type="region of interest" description="Disordered" evidence="1">
    <location>
        <begin position="402"/>
        <end position="438"/>
    </location>
</feature>
<feature type="compositionally biased region" description="Low complexity" evidence="1">
    <location>
        <begin position="117"/>
        <end position="129"/>
    </location>
</feature>
<feature type="compositionally biased region" description="Basic and acidic residues" evidence="1">
    <location>
        <begin position="15"/>
        <end position="28"/>
    </location>
</feature>
<dbReference type="InterPro" id="IPR005607">
    <property type="entry name" value="BSD_dom"/>
</dbReference>
<dbReference type="InterPro" id="IPR035925">
    <property type="entry name" value="BSD_dom_sf"/>
</dbReference>
<reference evidence="3" key="1">
    <citation type="journal article" date="2023" name="bioRxiv">
        <title>Scaffold-level genome assemblies of two parasitoid biocontrol wasps reveal the parthenogenesis mechanism and an associated novel virus.</title>
        <authorList>
            <person name="Inwood S."/>
            <person name="Skelly J."/>
            <person name="Guhlin J."/>
            <person name="Harrop T."/>
            <person name="Goldson S."/>
            <person name="Dearden P."/>
        </authorList>
    </citation>
    <scope>NUCLEOTIDE SEQUENCE</scope>
    <source>
        <strain evidence="3">Irish</strain>
        <tissue evidence="3">Whole body</tissue>
    </source>
</reference>
<dbReference type="GO" id="GO:0005634">
    <property type="term" value="C:nucleus"/>
    <property type="evidence" value="ECO:0007669"/>
    <property type="project" value="TreeGrafter"/>
</dbReference>
<dbReference type="GO" id="GO:0048172">
    <property type="term" value="P:regulation of short-term neuronal synaptic plasticity"/>
    <property type="evidence" value="ECO:0007669"/>
    <property type="project" value="TreeGrafter"/>
</dbReference>
<feature type="compositionally biased region" description="Low complexity" evidence="1">
    <location>
        <begin position="410"/>
        <end position="419"/>
    </location>
</feature>
<dbReference type="EMBL" id="JAQQBS010000002">
    <property type="protein sequence ID" value="KAK0173291.1"/>
    <property type="molecule type" value="Genomic_DNA"/>
</dbReference>
<dbReference type="PROSITE" id="PS50858">
    <property type="entry name" value="BSD"/>
    <property type="match status" value="1"/>
</dbReference>